<evidence type="ECO:0000313" key="4">
    <source>
        <dbReference type="Proteomes" id="UP000315711"/>
    </source>
</evidence>
<evidence type="ECO:0000256" key="1">
    <source>
        <dbReference type="ARBA" id="ARBA00005953"/>
    </source>
</evidence>
<sequence>MHITETKIPVRYAETDQMGIVHHSNYVVWFELGRTELIKEIGFNYAQMEKEGILSPVTDIQVSYKHPTTYGETVVVKTWVQAYDGLRVTYRYEILNEQGTICVLGESTHVCVRKDTFRPLSMRKHLPEWHAVYENIKHPE</sequence>
<dbReference type="OrthoDB" id="9800856at2"/>
<dbReference type="FunFam" id="3.10.129.10:FF:000026">
    <property type="entry name" value="Possible 4-hydroxybenzoyl-CoA thioesterase"/>
    <property type="match status" value="1"/>
</dbReference>
<gene>
    <name evidence="3" type="ORF">IQ10_00982</name>
</gene>
<reference evidence="3 4" key="1">
    <citation type="journal article" date="2015" name="Stand. Genomic Sci.">
        <title>Genomic Encyclopedia of Bacterial and Archaeal Type Strains, Phase III: the genomes of soil and plant-associated and newly described type strains.</title>
        <authorList>
            <person name="Whitman W.B."/>
            <person name="Woyke T."/>
            <person name="Klenk H.P."/>
            <person name="Zhou Y."/>
            <person name="Lilburn T.G."/>
            <person name="Beck B.J."/>
            <person name="De Vos P."/>
            <person name="Vandamme P."/>
            <person name="Eisen J.A."/>
            <person name="Garrity G."/>
            <person name="Hugenholtz P."/>
            <person name="Kyrpides N.C."/>
        </authorList>
    </citation>
    <scope>NUCLEOTIDE SEQUENCE [LARGE SCALE GENOMIC DNA]</scope>
    <source>
        <strain evidence="3 4">CGMCC 1.10116</strain>
    </source>
</reference>
<dbReference type="EMBL" id="VLKZ01000002">
    <property type="protein sequence ID" value="TWI59267.1"/>
    <property type="molecule type" value="Genomic_DNA"/>
</dbReference>
<protein>
    <submittedName>
        <fullName evidence="3">Acyl-CoA thioester hydrolase</fullName>
    </submittedName>
</protein>
<accession>A0A562QRD8</accession>
<dbReference type="GO" id="GO:0047617">
    <property type="term" value="F:fatty acyl-CoA hydrolase activity"/>
    <property type="evidence" value="ECO:0007669"/>
    <property type="project" value="TreeGrafter"/>
</dbReference>
<dbReference type="InterPro" id="IPR029069">
    <property type="entry name" value="HotDog_dom_sf"/>
</dbReference>
<keyword evidence="4" id="KW-1185">Reference proteome</keyword>
<evidence type="ECO:0000256" key="2">
    <source>
        <dbReference type="ARBA" id="ARBA00022801"/>
    </source>
</evidence>
<dbReference type="Pfam" id="PF13279">
    <property type="entry name" value="4HBT_2"/>
    <property type="match status" value="1"/>
</dbReference>
<dbReference type="AlphaFoldDB" id="A0A562QRD8"/>
<comment type="similarity">
    <text evidence="1">Belongs to the 4-hydroxybenzoyl-CoA thioesterase family.</text>
</comment>
<organism evidence="3 4">
    <name type="scientific">Halalkalibacter nanhaiisediminis</name>
    <dbReference type="NCBI Taxonomy" id="688079"/>
    <lineage>
        <taxon>Bacteria</taxon>
        <taxon>Bacillati</taxon>
        <taxon>Bacillota</taxon>
        <taxon>Bacilli</taxon>
        <taxon>Bacillales</taxon>
        <taxon>Bacillaceae</taxon>
        <taxon>Halalkalibacter</taxon>
    </lineage>
</organism>
<dbReference type="PANTHER" id="PTHR31793">
    <property type="entry name" value="4-HYDROXYBENZOYL-COA THIOESTERASE FAMILY MEMBER"/>
    <property type="match status" value="1"/>
</dbReference>
<dbReference type="Proteomes" id="UP000315711">
    <property type="component" value="Unassembled WGS sequence"/>
</dbReference>
<name>A0A562QRD8_9BACI</name>
<dbReference type="SUPFAM" id="SSF54637">
    <property type="entry name" value="Thioesterase/thiol ester dehydrase-isomerase"/>
    <property type="match status" value="1"/>
</dbReference>
<dbReference type="InterPro" id="IPR050563">
    <property type="entry name" value="4-hydroxybenzoyl-CoA_TE"/>
</dbReference>
<dbReference type="Gene3D" id="3.10.129.10">
    <property type="entry name" value="Hotdog Thioesterase"/>
    <property type="match status" value="1"/>
</dbReference>
<dbReference type="InterPro" id="IPR006684">
    <property type="entry name" value="YbgC/YbaW"/>
</dbReference>
<comment type="caution">
    <text evidence="3">The sequence shown here is derived from an EMBL/GenBank/DDBJ whole genome shotgun (WGS) entry which is preliminary data.</text>
</comment>
<dbReference type="NCBIfam" id="TIGR00051">
    <property type="entry name" value="YbgC/FadM family acyl-CoA thioesterase"/>
    <property type="match status" value="1"/>
</dbReference>
<dbReference type="RefSeq" id="WP_144449339.1">
    <property type="nucleotide sequence ID" value="NZ_VLKZ01000002.1"/>
</dbReference>
<dbReference type="PIRSF" id="PIRSF003230">
    <property type="entry name" value="YbgC"/>
    <property type="match status" value="1"/>
</dbReference>
<proteinExistence type="inferred from homology"/>
<keyword evidence="2 3" id="KW-0378">Hydrolase</keyword>
<dbReference type="CDD" id="cd00586">
    <property type="entry name" value="4HBT"/>
    <property type="match status" value="1"/>
</dbReference>
<evidence type="ECO:0000313" key="3">
    <source>
        <dbReference type="EMBL" id="TWI59267.1"/>
    </source>
</evidence>
<dbReference type="PANTHER" id="PTHR31793:SF27">
    <property type="entry name" value="NOVEL THIOESTERASE SUPERFAMILY DOMAIN AND SAPOSIN A-TYPE DOMAIN CONTAINING PROTEIN (0610012H03RIK)"/>
    <property type="match status" value="1"/>
</dbReference>